<proteinExistence type="predicted"/>
<dbReference type="SUPFAM" id="SSF56059">
    <property type="entry name" value="Glutathione synthetase ATP-binding domain-like"/>
    <property type="match status" value="1"/>
</dbReference>
<comment type="caution">
    <text evidence="1">The sequence shown here is derived from an EMBL/GenBank/DDBJ whole genome shotgun (WGS) entry which is preliminary data.</text>
</comment>
<keyword evidence="2" id="KW-1185">Reference proteome</keyword>
<dbReference type="RefSeq" id="WP_377930317.1">
    <property type="nucleotide sequence ID" value="NZ_JBHUEM010000052.1"/>
</dbReference>
<protein>
    <submittedName>
        <fullName evidence="1">YheC/YheD family protein</fullName>
    </submittedName>
</protein>
<dbReference type="Proteomes" id="UP001597214">
    <property type="component" value="Unassembled WGS sequence"/>
</dbReference>
<evidence type="ECO:0000313" key="2">
    <source>
        <dbReference type="Proteomes" id="UP001597214"/>
    </source>
</evidence>
<dbReference type="InterPro" id="IPR026838">
    <property type="entry name" value="YheC/D"/>
</dbReference>
<sequence>MTSLGFLTIKKQQEGVYFTSIAKEAPSSLTLYRFTPLDIEPLTEMVNGYVYNRELEKWEKSKFPIPEFIYDRCFYGSTEASKKCEPIVRWLKKRPGTTFLGYGLPNKWDVYEALSADREAAPYLPTTCKIETYKDLKKAFKQSNSIIIKPISGSQGNGVIKLHMHTTGIELQYQVKDQIASKTFTSALDFKEYMKELLRENTYISQPFFTLLLDSCPYDVRILMQKNEHGEWIEQGRGIRKGRENGIVSNLYHGGDILPFPAAVNAWQPSKRKLILEEIESILEYIPSRLEEKFGRIFELGLDIGVTDDGAVWLLDINSKPGRKVINQTFPDKKEEISQAPIKYCEFLKQVEVK</sequence>
<organism evidence="1 2">
    <name type="scientific">Bacillus salitolerans</name>
    <dbReference type="NCBI Taxonomy" id="1437434"/>
    <lineage>
        <taxon>Bacteria</taxon>
        <taxon>Bacillati</taxon>
        <taxon>Bacillota</taxon>
        <taxon>Bacilli</taxon>
        <taxon>Bacillales</taxon>
        <taxon>Bacillaceae</taxon>
        <taxon>Bacillus</taxon>
    </lineage>
</organism>
<dbReference type="EMBL" id="JBHUEM010000052">
    <property type="protein sequence ID" value="MFD1739093.1"/>
    <property type="molecule type" value="Genomic_DNA"/>
</dbReference>
<accession>A0ABW4LY27</accession>
<dbReference type="Pfam" id="PF14398">
    <property type="entry name" value="ATPgrasp_YheCD"/>
    <property type="match status" value="1"/>
</dbReference>
<gene>
    <name evidence="1" type="ORF">ACFSCX_21520</name>
</gene>
<name>A0ABW4LY27_9BACI</name>
<evidence type="ECO:0000313" key="1">
    <source>
        <dbReference type="EMBL" id="MFD1739093.1"/>
    </source>
</evidence>
<reference evidence="2" key="1">
    <citation type="journal article" date="2019" name="Int. J. Syst. Evol. Microbiol.">
        <title>The Global Catalogue of Microorganisms (GCM) 10K type strain sequencing project: providing services to taxonomists for standard genome sequencing and annotation.</title>
        <authorList>
            <consortium name="The Broad Institute Genomics Platform"/>
            <consortium name="The Broad Institute Genome Sequencing Center for Infectious Disease"/>
            <person name="Wu L."/>
            <person name="Ma J."/>
        </authorList>
    </citation>
    <scope>NUCLEOTIDE SEQUENCE [LARGE SCALE GENOMIC DNA]</scope>
    <source>
        <strain evidence="2">CCUG 49339</strain>
    </source>
</reference>